<dbReference type="Gramene" id="ONK76871">
    <property type="protein sequence ID" value="ONK76871"/>
    <property type="gene ID" value="A4U43_C02F720"/>
</dbReference>
<reference evidence="3" key="1">
    <citation type="journal article" date="2017" name="Nat. Commun.">
        <title>The asparagus genome sheds light on the origin and evolution of a young Y chromosome.</title>
        <authorList>
            <person name="Harkess A."/>
            <person name="Zhou J."/>
            <person name="Xu C."/>
            <person name="Bowers J.E."/>
            <person name="Van der Hulst R."/>
            <person name="Ayyampalayam S."/>
            <person name="Mercati F."/>
            <person name="Riccardi P."/>
            <person name="McKain M.R."/>
            <person name="Kakrana A."/>
            <person name="Tang H."/>
            <person name="Ray J."/>
            <person name="Groenendijk J."/>
            <person name="Arikit S."/>
            <person name="Mathioni S.M."/>
            <person name="Nakano M."/>
            <person name="Shan H."/>
            <person name="Telgmann-Rauber A."/>
            <person name="Kanno A."/>
            <person name="Yue Z."/>
            <person name="Chen H."/>
            <person name="Li W."/>
            <person name="Chen Y."/>
            <person name="Xu X."/>
            <person name="Zhang Y."/>
            <person name="Luo S."/>
            <person name="Chen H."/>
            <person name="Gao J."/>
            <person name="Mao Z."/>
            <person name="Pires J.C."/>
            <person name="Luo M."/>
            <person name="Kudrna D."/>
            <person name="Wing R.A."/>
            <person name="Meyers B.C."/>
            <person name="Yi K."/>
            <person name="Kong H."/>
            <person name="Lavrijsen P."/>
            <person name="Sunseri F."/>
            <person name="Falavigna A."/>
            <person name="Ye Y."/>
            <person name="Leebens-Mack J.H."/>
            <person name="Chen G."/>
        </authorList>
    </citation>
    <scope>NUCLEOTIDE SEQUENCE [LARGE SCALE GENOMIC DNA]</scope>
    <source>
        <strain evidence="3">cv. DH0086</strain>
    </source>
</reference>
<name>A0A5P1FJN3_ASPOF</name>
<dbReference type="PANTHER" id="PTHR37078:SF6">
    <property type="entry name" value="NODULE CYSTEINE-RICH (NCR) SECRETED PEPTIDE"/>
    <property type="match status" value="1"/>
</dbReference>
<dbReference type="OMA" id="STWTEPC"/>
<feature type="signal peptide" evidence="1">
    <location>
        <begin position="1"/>
        <end position="26"/>
    </location>
</feature>
<protein>
    <submittedName>
        <fullName evidence="2">Uncharacterized protein</fullName>
    </submittedName>
</protein>
<evidence type="ECO:0000256" key="1">
    <source>
        <dbReference type="SAM" id="SignalP"/>
    </source>
</evidence>
<evidence type="ECO:0000313" key="3">
    <source>
        <dbReference type="Proteomes" id="UP000243459"/>
    </source>
</evidence>
<organism evidence="2 3">
    <name type="scientific">Asparagus officinalis</name>
    <name type="common">Garden asparagus</name>
    <dbReference type="NCBI Taxonomy" id="4686"/>
    <lineage>
        <taxon>Eukaryota</taxon>
        <taxon>Viridiplantae</taxon>
        <taxon>Streptophyta</taxon>
        <taxon>Embryophyta</taxon>
        <taxon>Tracheophyta</taxon>
        <taxon>Spermatophyta</taxon>
        <taxon>Magnoliopsida</taxon>
        <taxon>Liliopsida</taxon>
        <taxon>Asparagales</taxon>
        <taxon>Asparagaceae</taxon>
        <taxon>Asparagoideae</taxon>
        <taxon>Asparagus</taxon>
    </lineage>
</organism>
<evidence type="ECO:0000313" key="2">
    <source>
        <dbReference type="EMBL" id="ONK76871.1"/>
    </source>
</evidence>
<keyword evidence="3" id="KW-1185">Reference proteome</keyword>
<dbReference type="EMBL" id="CM007382">
    <property type="protein sequence ID" value="ONK76871.1"/>
    <property type="molecule type" value="Genomic_DNA"/>
</dbReference>
<sequence length="79" mass="9060">MDSKGASLVLLLLVSFHAHIFPSSEARPFPIINEERYVMVLQSLGMNCRCCDDRENGGECRSSWESKCRNLDCRPWKIL</sequence>
<feature type="chain" id="PRO_5024389636" evidence="1">
    <location>
        <begin position="27"/>
        <end position="79"/>
    </location>
</feature>
<keyword evidence="1" id="KW-0732">Signal</keyword>
<dbReference type="PANTHER" id="PTHR37078">
    <property type="entry name" value="NODULE CYSTEINE-RICH (NCR) SECRETED PEPTIDE"/>
    <property type="match status" value="1"/>
</dbReference>
<gene>
    <name evidence="2" type="ORF">A4U43_C02F720</name>
</gene>
<dbReference type="AlphaFoldDB" id="A0A5P1FJN3"/>
<dbReference type="Proteomes" id="UP000243459">
    <property type="component" value="Chromosome 2"/>
</dbReference>
<accession>A0A5P1FJN3</accession>
<proteinExistence type="predicted"/>